<dbReference type="GeneID" id="17824850"/>
<reference evidence="1 2" key="1">
    <citation type="journal article" date="2011" name="Microb. Biotechnol.">
        <title>Evaluation of lytic activity of staphylococcal bacteriophage Sb-1 against freshly isolated clinical pathogens.</title>
        <authorList>
            <person name="Kvachadze L."/>
            <person name="Balarjishvili N."/>
            <person name="Meskhi T."/>
            <person name="Tevdoradze E."/>
            <person name="Skhirtladze N."/>
            <person name="Pataridze T."/>
            <person name="Adamia R."/>
            <person name="Topuria T."/>
            <person name="Kutter E."/>
            <person name="Rohde C."/>
            <person name="Kutateladze M."/>
        </authorList>
    </citation>
    <scope>NUCLEOTIDE SEQUENCE [LARGE SCALE GENOMIC DNA]</scope>
</reference>
<name>G0XM33_9CAUD</name>
<accession>G0XM33</accession>
<evidence type="ECO:0000313" key="1">
    <source>
        <dbReference type="EMBL" id="AEJ79674.1"/>
    </source>
</evidence>
<dbReference type="Pfam" id="PF11753">
    <property type="entry name" value="DUF3310"/>
    <property type="match status" value="1"/>
</dbReference>
<dbReference type="KEGG" id="vg:17824850"/>
<proteinExistence type="predicted"/>
<dbReference type="InterPro" id="IPR021739">
    <property type="entry name" value="SaV-like"/>
</dbReference>
<keyword evidence="2" id="KW-1185">Reference proteome</keyword>
<gene>
    <name evidence="1" type="primary">orf031</name>
</gene>
<sequence length="148" mass="17250">MNAKEFMKTQAQVEDYLDKLKVTIIEDALSVSKEWSNDSNDLGYALSSLGESIGLLEDYYNIQVDAHLPEHYKGSKDVISFLEEHFSYDGFVDSMIFNIVKYTTRLGRKDAVDKEVQKIKTYYVRLERNIKYGDSTCVIKNRQFYIFL</sequence>
<organism evidence="1 2">
    <name type="scientific">Staphylococcus aureus bacteriophage Sb-1</name>
    <dbReference type="NCBI Taxonomy" id="1007127"/>
    <lineage>
        <taxon>Viruses</taxon>
        <taxon>Duplodnaviria</taxon>
        <taxon>Heunggongvirae</taxon>
        <taxon>Uroviricota</taxon>
        <taxon>Caudoviricetes</taxon>
        <taxon>Herelleviridae</taxon>
        <taxon>Twortvirinae</taxon>
        <taxon>Kayvirus</taxon>
        <taxon>Kayvirus Sb1</taxon>
    </lineage>
</organism>
<evidence type="ECO:0008006" key="3">
    <source>
        <dbReference type="Google" id="ProtNLM"/>
    </source>
</evidence>
<dbReference type="EMBL" id="HQ163896">
    <property type="protein sequence ID" value="AEJ79674.1"/>
    <property type="molecule type" value="Genomic_DNA"/>
</dbReference>
<dbReference type="RefSeq" id="YP_008873551.1">
    <property type="nucleotide sequence ID" value="NC_023009.1"/>
</dbReference>
<evidence type="ECO:0000313" key="2">
    <source>
        <dbReference type="Proteomes" id="UP000008897"/>
    </source>
</evidence>
<dbReference type="Proteomes" id="UP000008897">
    <property type="component" value="Segment"/>
</dbReference>
<protein>
    <recommendedName>
        <fullName evidence="3">Nucleotide kinase</fullName>
    </recommendedName>
</protein>